<gene>
    <name evidence="3" type="ORF">RMAR1173_LOCUS20908</name>
</gene>
<evidence type="ECO:0000313" key="3">
    <source>
        <dbReference type="EMBL" id="CAD9709915.1"/>
    </source>
</evidence>
<dbReference type="AlphaFoldDB" id="A0A7S2WWE3"/>
<name>A0A7S2WWE3_9STRA</name>
<dbReference type="SUPFAM" id="SSF82199">
    <property type="entry name" value="SET domain"/>
    <property type="match status" value="1"/>
</dbReference>
<dbReference type="CDD" id="cd10527">
    <property type="entry name" value="SET_LSMT"/>
    <property type="match status" value="1"/>
</dbReference>
<keyword evidence="2" id="KW-0732">Signal</keyword>
<organism evidence="3">
    <name type="scientific">Rhizochromulina marina</name>
    <dbReference type="NCBI Taxonomy" id="1034831"/>
    <lineage>
        <taxon>Eukaryota</taxon>
        <taxon>Sar</taxon>
        <taxon>Stramenopiles</taxon>
        <taxon>Ochrophyta</taxon>
        <taxon>Dictyochophyceae</taxon>
        <taxon>Rhizochromulinales</taxon>
        <taxon>Rhizochromulina</taxon>
    </lineage>
</organism>
<dbReference type="InterPro" id="IPR050600">
    <property type="entry name" value="SETD3_SETD6_MTase"/>
</dbReference>
<evidence type="ECO:0008006" key="4">
    <source>
        <dbReference type="Google" id="ProtNLM"/>
    </source>
</evidence>
<proteinExistence type="predicted"/>
<reference evidence="3" key="1">
    <citation type="submission" date="2021-01" db="EMBL/GenBank/DDBJ databases">
        <authorList>
            <person name="Corre E."/>
            <person name="Pelletier E."/>
            <person name="Niang G."/>
            <person name="Scheremetjew M."/>
            <person name="Finn R."/>
            <person name="Kale V."/>
            <person name="Holt S."/>
            <person name="Cochrane G."/>
            <person name="Meng A."/>
            <person name="Brown T."/>
            <person name="Cohen L."/>
        </authorList>
    </citation>
    <scope>NUCLEOTIDE SEQUENCE</scope>
    <source>
        <strain evidence="3">CCMP1243</strain>
    </source>
</reference>
<feature type="region of interest" description="Disordered" evidence="1">
    <location>
        <begin position="461"/>
        <end position="490"/>
    </location>
</feature>
<sequence length="490" mass="53845">MQHPLWRLLLLLLLVTALPGTRGREREALRLLEWSQGYVSSGVAMERVSGGGVGVLSVQSLPQGHVVFRTPLESCLSYPRAKELMPSLGSLDTSLPEFAVMALFLAEARLVLDSSTAAGESAGWVKEVEEYVEWLPREATGVLGWTEAEVQEMLGGAAAEWLREDIRRRQDAALSVFHALGNYSAAPGLNSSVFLAYRRACLEEEGWDAPCIFDGEVVEDSPWRAQASMSFQALVWGLEMLQSRVHSVEVREKSSSEASWSSLKMLVPLADALNTGTPQEWNTQCYTEENGEYFTCSLSRGVRKGQELLVSYGGARSPLRNSQLFLDYGFALSRNDVPEDVFPFGSGGPSLSLPAIKGCLSSAEKTDGSEKWREKHCWWLPHRARIRDALAQIVHGMGETSLEEDVQALQAYLDVGEDDDKAFSSPGQHCSGPHCRGRRISALQVLIALKRSQLEALHLLRTDSASEREHEGGAGRGTPGEGRERAAEEL</sequence>
<evidence type="ECO:0000256" key="2">
    <source>
        <dbReference type="SAM" id="SignalP"/>
    </source>
</evidence>
<dbReference type="InterPro" id="IPR046341">
    <property type="entry name" value="SET_dom_sf"/>
</dbReference>
<dbReference type="PANTHER" id="PTHR13271">
    <property type="entry name" value="UNCHARACTERIZED PUTATIVE METHYLTRANSFERASE"/>
    <property type="match status" value="1"/>
</dbReference>
<feature type="compositionally biased region" description="Basic and acidic residues" evidence="1">
    <location>
        <begin position="481"/>
        <end position="490"/>
    </location>
</feature>
<accession>A0A7S2WWE3</accession>
<protein>
    <recommendedName>
        <fullName evidence="4">SET domain-containing protein</fullName>
    </recommendedName>
</protein>
<evidence type="ECO:0000256" key="1">
    <source>
        <dbReference type="SAM" id="MobiDB-lite"/>
    </source>
</evidence>
<dbReference type="Gene3D" id="3.90.1410.10">
    <property type="entry name" value="set domain protein methyltransferase, domain 1"/>
    <property type="match status" value="1"/>
</dbReference>
<dbReference type="EMBL" id="HBHJ01031616">
    <property type="protein sequence ID" value="CAD9709915.1"/>
    <property type="molecule type" value="Transcribed_RNA"/>
</dbReference>
<feature type="chain" id="PRO_5031493183" description="SET domain-containing protein" evidence="2">
    <location>
        <begin position="24"/>
        <end position="490"/>
    </location>
</feature>
<feature type="compositionally biased region" description="Basic and acidic residues" evidence="1">
    <location>
        <begin position="461"/>
        <end position="473"/>
    </location>
</feature>
<feature type="signal peptide" evidence="2">
    <location>
        <begin position="1"/>
        <end position="23"/>
    </location>
</feature>
<dbReference type="GO" id="GO:0016279">
    <property type="term" value="F:protein-lysine N-methyltransferase activity"/>
    <property type="evidence" value="ECO:0007669"/>
    <property type="project" value="TreeGrafter"/>
</dbReference>